<evidence type="ECO:0000313" key="2">
    <source>
        <dbReference type="Proteomes" id="UP000185781"/>
    </source>
</evidence>
<dbReference type="STRING" id="373672.SAMN05421785_11354"/>
<dbReference type="AlphaFoldDB" id="A0A1N7QKQ6"/>
<evidence type="ECO:0000313" key="1">
    <source>
        <dbReference type="EMBL" id="SIT23451.1"/>
    </source>
</evidence>
<dbReference type="Proteomes" id="UP000185781">
    <property type="component" value="Unassembled WGS sequence"/>
</dbReference>
<name>A0A1N7QKQ6_9FLAO</name>
<reference evidence="1 2" key="1">
    <citation type="submission" date="2017-01" db="EMBL/GenBank/DDBJ databases">
        <authorList>
            <person name="Mah S.A."/>
            <person name="Swanson W.J."/>
            <person name="Moy G.W."/>
            <person name="Vacquier V.D."/>
        </authorList>
    </citation>
    <scope>NUCLEOTIDE SEQUENCE [LARGE SCALE GENOMIC DNA]</scope>
    <source>
        <strain evidence="1 2">DSM 18014</strain>
    </source>
</reference>
<dbReference type="RefSeq" id="WP_076395401.1">
    <property type="nucleotide sequence ID" value="NZ_FTOV01000013.1"/>
</dbReference>
<dbReference type="EMBL" id="FTOV01000013">
    <property type="protein sequence ID" value="SIT23451.1"/>
    <property type="molecule type" value="Genomic_DNA"/>
</dbReference>
<organism evidence="1 2">
    <name type="scientific">Chryseobacterium gambrini</name>
    <dbReference type="NCBI Taxonomy" id="373672"/>
    <lineage>
        <taxon>Bacteria</taxon>
        <taxon>Pseudomonadati</taxon>
        <taxon>Bacteroidota</taxon>
        <taxon>Flavobacteriia</taxon>
        <taxon>Flavobacteriales</taxon>
        <taxon>Weeksellaceae</taxon>
        <taxon>Chryseobacterium group</taxon>
        <taxon>Chryseobacterium</taxon>
    </lineage>
</organism>
<proteinExistence type="predicted"/>
<gene>
    <name evidence="1" type="ORF">SAMN05421785_11354</name>
</gene>
<accession>A0A1N7QKQ6</accession>
<sequence>MKTIKLYRFKDSVMRKMPLFNEGRVLSSLNELMGLELINTEKVTEFTIEVEEEFDIENCSRQQLVALCDGCENFIEHHFITTTNDYDVI</sequence>
<protein>
    <recommendedName>
        <fullName evidence="3">Heme oxygenase</fullName>
    </recommendedName>
</protein>
<dbReference type="OrthoDB" id="673595at2"/>
<evidence type="ECO:0008006" key="3">
    <source>
        <dbReference type="Google" id="ProtNLM"/>
    </source>
</evidence>